<accession>A0ABW7YJ86</accession>
<protein>
    <submittedName>
        <fullName evidence="1">Uncharacterized protein</fullName>
    </submittedName>
</protein>
<name>A0ABW7YJ86_9ACTN</name>
<dbReference type="EMBL" id="JBITGY010000001">
    <property type="protein sequence ID" value="MFI6495961.1"/>
    <property type="molecule type" value="Genomic_DNA"/>
</dbReference>
<organism evidence="1 2">
    <name type="scientific">Nonomuraea typhae</name>
    <dbReference type="NCBI Taxonomy" id="2603600"/>
    <lineage>
        <taxon>Bacteria</taxon>
        <taxon>Bacillati</taxon>
        <taxon>Actinomycetota</taxon>
        <taxon>Actinomycetes</taxon>
        <taxon>Streptosporangiales</taxon>
        <taxon>Streptosporangiaceae</taxon>
        <taxon>Nonomuraea</taxon>
    </lineage>
</organism>
<reference evidence="1 2" key="1">
    <citation type="submission" date="2024-10" db="EMBL/GenBank/DDBJ databases">
        <title>The Natural Products Discovery Center: Release of the First 8490 Sequenced Strains for Exploring Actinobacteria Biosynthetic Diversity.</title>
        <authorList>
            <person name="Kalkreuter E."/>
            <person name="Kautsar S.A."/>
            <person name="Yang D."/>
            <person name="Bader C.D."/>
            <person name="Teijaro C.N."/>
            <person name="Fluegel L."/>
            <person name="Davis C.M."/>
            <person name="Simpson J.R."/>
            <person name="Lauterbach L."/>
            <person name="Steele A.D."/>
            <person name="Gui C."/>
            <person name="Meng S."/>
            <person name="Li G."/>
            <person name="Viehrig K."/>
            <person name="Ye F."/>
            <person name="Su P."/>
            <person name="Kiefer A.F."/>
            <person name="Nichols A."/>
            <person name="Cepeda A.J."/>
            <person name="Yan W."/>
            <person name="Fan B."/>
            <person name="Jiang Y."/>
            <person name="Adhikari A."/>
            <person name="Zheng C.-J."/>
            <person name="Schuster L."/>
            <person name="Cowan T.M."/>
            <person name="Smanski M.J."/>
            <person name="Chevrette M.G."/>
            <person name="De Carvalho L.P.S."/>
            <person name="Shen B."/>
        </authorList>
    </citation>
    <scope>NUCLEOTIDE SEQUENCE [LARGE SCALE GENOMIC DNA]</scope>
    <source>
        <strain evidence="1 2">NPDC050545</strain>
    </source>
</reference>
<proteinExistence type="predicted"/>
<dbReference type="Proteomes" id="UP001612741">
    <property type="component" value="Unassembled WGS sequence"/>
</dbReference>
<evidence type="ECO:0000313" key="2">
    <source>
        <dbReference type="Proteomes" id="UP001612741"/>
    </source>
</evidence>
<gene>
    <name evidence="1" type="ORF">ACIBG2_01170</name>
</gene>
<evidence type="ECO:0000313" key="1">
    <source>
        <dbReference type="EMBL" id="MFI6495961.1"/>
    </source>
</evidence>
<dbReference type="RefSeq" id="WP_397077787.1">
    <property type="nucleotide sequence ID" value="NZ_JBITGY010000001.1"/>
</dbReference>
<sequence>MKVIRIEQDDLGKDLRVGDKIVALGGHTIPDPYEIVSLHPGRASCRNLVFPHLGQENLFYSANKSVTVEREEVGE</sequence>
<keyword evidence="2" id="KW-1185">Reference proteome</keyword>
<comment type="caution">
    <text evidence="1">The sequence shown here is derived from an EMBL/GenBank/DDBJ whole genome shotgun (WGS) entry which is preliminary data.</text>
</comment>